<comment type="caution">
    <text evidence="4">The sequence shown here is derived from an EMBL/GenBank/DDBJ whole genome shotgun (WGS) entry which is preliminary data.</text>
</comment>
<dbReference type="InterPro" id="IPR000182">
    <property type="entry name" value="GNAT_dom"/>
</dbReference>
<organism evidence="4 5">
    <name type="scientific">Parasutterella secunda</name>
    <dbReference type="NCBI Taxonomy" id="626947"/>
    <lineage>
        <taxon>Bacteria</taxon>
        <taxon>Pseudomonadati</taxon>
        <taxon>Pseudomonadota</taxon>
        <taxon>Betaproteobacteria</taxon>
        <taxon>Burkholderiales</taxon>
        <taxon>Sutterellaceae</taxon>
        <taxon>Parasutterella</taxon>
    </lineage>
</organism>
<evidence type="ECO:0000259" key="3">
    <source>
        <dbReference type="PROSITE" id="PS51186"/>
    </source>
</evidence>
<evidence type="ECO:0000313" key="5">
    <source>
        <dbReference type="Proteomes" id="UP000777002"/>
    </source>
</evidence>
<keyword evidence="5" id="KW-1185">Reference proteome</keyword>
<keyword evidence="2" id="KW-0012">Acyltransferase</keyword>
<protein>
    <submittedName>
        <fullName evidence="4">GNAT family N-acetyltransferase</fullName>
    </submittedName>
</protein>
<feature type="domain" description="N-acetyltransferase" evidence="3">
    <location>
        <begin position="1"/>
        <end position="148"/>
    </location>
</feature>
<evidence type="ECO:0000256" key="2">
    <source>
        <dbReference type="ARBA" id="ARBA00023315"/>
    </source>
</evidence>
<dbReference type="EMBL" id="JACJKX010000006">
    <property type="protein sequence ID" value="MBM6928501.1"/>
    <property type="molecule type" value="Genomic_DNA"/>
</dbReference>
<evidence type="ECO:0000313" key="4">
    <source>
        <dbReference type="EMBL" id="MBM6928501.1"/>
    </source>
</evidence>
<evidence type="ECO:0000256" key="1">
    <source>
        <dbReference type="ARBA" id="ARBA00022679"/>
    </source>
</evidence>
<dbReference type="PANTHER" id="PTHR43800:SF1">
    <property type="entry name" value="PEPTIDYL-LYSINE N-ACETYLTRANSFERASE YJAB"/>
    <property type="match status" value="1"/>
</dbReference>
<sequence length="148" mass="16773">MKIKELKRQERSDELVAELVELWEGSVKATHLFLKPEEIETIKQYVPQALKHVPTLLVSSDDQECLTGFIGLSGQKIEMLFVLSKARGQGIGKTLISEASSLYQVNEVVVNEQNPQARGFYEHMGFKVYARSETDEQGAPYPILFMKK</sequence>
<accession>A0ABS2GTJ6</accession>
<name>A0ABS2GTJ6_9BURK</name>
<dbReference type="Proteomes" id="UP000777002">
    <property type="component" value="Unassembled WGS sequence"/>
</dbReference>
<keyword evidence="1" id="KW-0808">Transferase</keyword>
<gene>
    <name evidence="4" type="ORF">H5985_04365</name>
</gene>
<dbReference type="Gene3D" id="3.40.630.30">
    <property type="match status" value="1"/>
</dbReference>
<dbReference type="Pfam" id="PF13673">
    <property type="entry name" value="Acetyltransf_10"/>
    <property type="match status" value="1"/>
</dbReference>
<dbReference type="PANTHER" id="PTHR43800">
    <property type="entry name" value="PEPTIDYL-LYSINE N-ACETYLTRANSFERASE YJAB"/>
    <property type="match status" value="1"/>
</dbReference>
<dbReference type="RefSeq" id="WP_205050098.1">
    <property type="nucleotide sequence ID" value="NZ_JACJKX010000006.1"/>
</dbReference>
<reference evidence="4 5" key="1">
    <citation type="journal article" date="2021" name="Sci. Rep.">
        <title>The distribution of antibiotic resistance genes in chicken gut microbiota commensals.</title>
        <authorList>
            <person name="Juricova H."/>
            <person name="Matiasovicova J."/>
            <person name="Kubasova T."/>
            <person name="Cejkova D."/>
            <person name="Rychlik I."/>
        </authorList>
    </citation>
    <scope>NUCLEOTIDE SEQUENCE [LARGE SCALE GENOMIC DNA]</scope>
    <source>
        <strain evidence="4 5">An562</strain>
    </source>
</reference>
<dbReference type="PROSITE" id="PS51186">
    <property type="entry name" value="GNAT"/>
    <property type="match status" value="1"/>
</dbReference>
<dbReference type="SUPFAM" id="SSF55729">
    <property type="entry name" value="Acyl-CoA N-acyltransferases (Nat)"/>
    <property type="match status" value="1"/>
</dbReference>
<dbReference type="InterPro" id="IPR016181">
    <property type="entry name" value="Acyl_CoA_acyltransferase"/>
</dbReference>
<dbReference type="CDD" id="cd04301">
    <property type="entry name" value="NAT_SF"/>
    <property type="match status" value="1"/>
</dbReference>
<proteinExistence type="predicted"/>